<dbReference type="AlphaFoldDB" id="A0A085N5F8"/>
<evidence type="ECO:0000313" key="2">
    <source>
        <dbReference type="EMBL" id="KFD45582.1"/>
    </source>
</evidence>
<feature type="region of interest" description="Disordered" evidence="1">
    <location>
        <begin position="122"/>
        <end position="171"/>
    </location>
</feature>
<evidence type="ECO:0000256" key="1">
    <source>
        <dbReference type="SAM" id="MobiDB-lite"/>
    </source>
</evidence>
<protein>
    <submittedName>
        <fullName evidence="4">Uncharacterized protein</fullName>
    </submittedName>
</protein>
<evidence type="ECO:0000313" key="5">
    <source>
        <dbReference type="Proteomes" id="UP000030764"/>
    </source>
</evidence>
<organism evidence="4">
    <name type="scientific">Trichuris suis</name>
    <name type="common">pig whipworm</name>
    <dbReference type="NCBI Taxonomy" id="68888"/>
    <lineage>
        <taxon>Eukaryota</taxon>
        <taxon>Metazoa</taxon>
        <taxon>Ecdysozoa</taxon>
        <taxon>Nematoda</taxon>
        <taxon>Enoplea</taxon>
        <taxon>Dorylaimia</taxon>
        <taxon>Trichinellida</taxon>
        <taxon>Trichuridae</taxon>
        <taxon>Trichuris</taxon>
    </lineage>
</organism>
<dbReference type="Proteomes" id="UP000030758">
    <property type="component" value="Unassembled WGS sequence"/>
</dbReference>
<sequence length="171" mass="18856">MPTSQWRDVLPDALYALRSVPCTATNATPHERMFSFSRQSTMGTSLPTWLSHPGPALMKKHVCSSKMDPLVEVELVEANPQYAYVRFPDVRESGISLCHLTPVGFPRVEVDLHCDDQELPSHVATEGDAQPPGPSTAEDCIPSESGPALKPQPVTVRRSTRIRCPPDRLDL</sequence>
<proteinExistence type="predicted"/>
<evidence type="ECO:0000313" key="4">
    <source>
        <dbReference type="EMBL" id="KFD64704.1"/>
    </source>
</evidence>
<dbReference type="EMBL" id="KL363458">
    <property type="protein sequence ID" value="KFD45584.1"/>
    <property type="molecule type" value="Genomic_DNA"/>
</dbReference>
<dbReference type="EMBL" id="KL367552">
    <property type="protein sequence ID" value="KFD64704.1"/>
    <property type="molecule type" value="Genomic_DNA"/>
</dbReference>
<name>A0A085N5F8_9BILA</name>
<gene>
    <name evidence="2" type="ORF">M513_13544</name>
    <name evidence="3" type="ORF">M513_13546</name>
    <name evidence="4" type="ORF">M514_23162</name>
</gene>
<keyword evidence="5" id="KW-1185">Reference proteome</keyword>
<evidence type="ECO:0000313" key="3">
    <source>
        <dbReference type="EMBL" id="KFD45584.1"/>
    </source>
</evidence>
<dbReference type="Proteomes" id="UP000030764">
    <property type="component" value="Unassembled WGS sequence"/>
</dbReference>
<reference evidence="4 5" key="1">
    <citation type="journal article" date="2014" name="Nat. Genet.">
        <title>Genome and transcriptome of the porcine whipworm Trichuris suis.</title>
        <authorList>
            <person name="Jex A.R."/>
            <person name="Nejsum P."/>
            <person name="Schwarz E.M."/>
            <person name="Hu L."/>
            <person name="Young N.D."/>
            <person name="Hall R.S."/>
            <person name="Korhonen P.K."/>
            <person name="Liao S."/>
            <person name="Thamsborg S."/>
            <person name="Xia J."/>
            <person name="Xu P."/>
            <person name="Wang S."/>
            <person name="Scheerlinck J.P."/>
            <person name="Hofmann A."/>
            <person name="Sternberg P.W."/>
            <person name="Wang J."/>
            <person name="Gasser R.B."/>
        </authorList>
    </citation>
    <scope>NUCLEOTIDE SEQUENCE [LARGE SCALE GENOMIC DNA]</scope>
    <source>
        <strain evidence="4">DCEP-RM93F</strain>
        <strain evidence="2">DCEP-RM93M</strain>
    </source>
</reference>
<accession>A0A085N5F8</accession>
<dbReference type="EMBL" id="KL363458">
    <property type="protein sequence ID" value="KFD45582.1"/>
    <property type="molecule type" value="Genomic_DNA"/>
</dbReference>